<protein>
    <submittedName>
        <fullName evidence="1">Uncharacterized protein</fullName>
    </submittedName>
</protein>
<evidence type="ECO:0000313" key="2">
    <source>
        <dbReference type="Proteomes" id="UP001497600"/>
    </source>
</evidence>
<proteinExistence type="predicted"/>
<organism evidence="1 2">
    <name type="scientific">[Candida] anglica</name>
    <dbReference type="NCBI Taxonomy" id="148631"/>
    <lineage>
        <taxon>Eukaryota</taxon>
        <taxon>Fungi</taxon>
        <taxon>Dikarya</taxon>
        <taxon>Ascomycota</taxon>
        <taxon>Saccharomycotina</taxon>
        <taxon>Pichiomycetes</taxon>
        <taxon>Debaryomycetaceae</taxon>
        <taxon>Kurtzmaniella</taxon>
    </lineage>
</organism>
<evidence type="ECO:0000313" key="1">
    <source>
        <dbReference type="EMBL" id="CAK7919296.1"/>
    </source>
</evidence>
<keyword evidence="2" id="KW-1185">Reference proteome</keyword>
<gene>
    <name evidence="1" type="ORF">CAAN4_G17326</name>
</gene>
<name>A0ABP0EIL9_9ASCO</name>
<sequence>MIIVEFPQSSEGSLRPPHAKIEIDDAKTSHEFHSKLIEILNVCQLYLESLKRCKVPPAEIKIALDITRKYVKRCLVEIDGTDLFYDFLKKGSEIPTLESLIEY</sequence>
<dbReference type="Proteomes" id="UP001497600">
    <property type="component" value="Chromosome G"/>
</dbReference>
<reference evidence="1 2" key="1">
    <citation type="submission" date="2024-01" db="EMBL/GenBank/DDBJ databases">
        <authorList>
            <consortium name="Genoscope - CEA"/>
            <person name="William W."/>
        </authorList>
    </citation>
    <scope>NUCLEOTIDE SEQUENCE [LARGE SCALE GENOMIC DNA]</scope>
    <source>
        <strain evidence="1 2">29B2s-10</strain>
    </source>
</reference>
<accession>A0ABP0EIL9</accession>
<dbReference type="EMBL" id="OZ004259">
    <property type="protein sequence ID" value="CAK7919296.1"/>
    <property type="molecule type" value="Genomic_DNA"/>
</dbReference>